<dbReference type="InterPro" id="IPR009944">
    <property type="entry name" value="Amastin"/>
</dbReference>
<comment type="caution">
    <text evidence="2">The sequence shown here is derived from an EMBL/GenBank/DDBJ whole genome shotgun (WGS) entry which is preliminary data.</text>
</comment>
<dbReference type="Proteomes" id="UP000284403">
    <property type="component" value="Unassembled WGS sequence"/>
</dbReference>
<evidence type="ECO:0000256" key="1">
    <source>
        <dbReference type="SAM" id="Phobius"/>
    </source>
</evidence>
<gene>
    <name evidence="2" type="ORF">Tco025E_04610</name>
</gene>
<feature type="transmembrane region" description="Helical" evidence="1">
    <location>
        <begin position="85"/>
        <end position="105"/>
    </location>
</feature>
<dbReference type="Pfam" id="PF07344">
    <property type="entry name" value="Amastin"/>
    <property type="match status" value="1"/>
</dbReference>
<proteinExistence type="predicted"/>
<sequence>MAKKKNFFVRDYNKHIGATVLLVACMLSFMFMVIGTPLGVLKPKEATNVCYTLWGTRKCDSPNYDWRVNFDNCTVRRVRFHFAEAFSIIAMFFNVLTGIACWYCISGSNAKWWTVLVAVISIASSLVTWSVVSALYYSSFCGSDTYTHKHTKYGPGFALIVTAFALDCCGLVCFLVLG</sequence>
<dbReference type="AlphaFoldDB" id="A0A3R7MNJ6"/>
<accession>A0A3R7MNJ6</accession>
<dbReference type="PANTHER" id="PTHR33297:SF4">
    <property type="entry name" value="AMASTIN"/>
    <property type="match status" value="1"/>
</dbReference>
<protein>
    <submittedName>
        <fullName evidence="2">Amastin</fullName>
    </submittedName>
</protein>
<dbReference type="OrthoDB" id="269792at2759"/>
<dbReference type="RefSeq" id="XP_029228395.1">
    <property type="nucleotide sequence ID" value="XM_029371520.1"/>
</dbReference>
<feature type="transmembrane region" description="Helical" evidence="1">
    <location>
        <begin position="157"/>
        <end position="177"/>
    </location>
</feature>
<keyword evidence="1" id="KW-0472">Membrane</keyword>
<keyword evidence="3" id="KW-1185">Reference proteome</keyword>
<name>A0A3R7MNJ6_9TRYP</name>
<organism evidence="2 3">
    <name type="scientific">Trypanosoma conorhini</name>
    <dbReference type="NCBI Taxonomy" id="83891"/>
    <lineage>
        <taxon>Eukaryota</taxon>
        <taxon>Discoba</taxon>
        <taxon>Euglenozoa</taxon>
        <taxon>Kinetoplastea</taxon>
        <taxon>Metakinetoplastina</taxon>
        <taxon>Trypanosomatida</taxon>
        <taxon>Trypanosomatidae</taxon>
        <taxon>Trypanosoma</taxon>
    </lineage>
</organism>
<reference evidence="2 3" key="1">
    <citation type="journal article" date="2018" name="BMC Genomics">
        <title>Genomic comparison of Trypanosoma conorhini and Trypanosoma rangeli to Trypanosoma cruzi strains of high and low virulence.</title>
        <authorList>
            <person name="Bradwell K.R."/>
            <person name="Koparde V.N."/>
            <person name="Matveyev A.V."/>
            <person name="Serrano M.G."/>
            <person name="Alves J.M."/>
            <person name="Parikh H."/>
            <person name="Huang B."/>
            <person name="Lee V."/>
            <person name="Espinosa-Alvarez O."/>
            <person name="Ortiz P.A."/>
            <person name="Costa-Martins A.G."/>
            <person name="Teixeira M.M."/>
            <person name="Buck G.A."/>
        </authorList>
    </citation>
    <scope>NUCLEOTIDE SEQUENCE [LARGE SCALE GENOMIC DNA]</scope>
    <source>
        <strain evidence="2 3">025E</strain>
    </source>
</reference>
<dbReference type="GeneID" id="40318221"/>
<evidence type="ECO:0000313" key="2">
    <source>
        <dbReference type="EMBL" id="RNF18152.1"/>
    </source>
</evidence>
<dbReference type="PROSITE" id="PS51257">
    <property type="entry name" value="PROKAR_LIPOPROTEIN"/>
    <property type="match status" value="1"/>
</dbReference>
<dbReference type="EMBL" id="MKKU01000240">
    <property type="protein sequence ID" value="RNF18152.1"/>
    <property type="molecule type" value="Genomic_DNA"/>
</dbReference>
<feature type="transmembrane region" description="Helical" evidence="1">
    <location>
        <begin position="12"/>
        <end position="34"/>
    </location>
</feature>
<keyword evidence="1" id="KW-1133">Transmembrane helix</keyword>
<keyword evidence="1" id="KW-0812">Transmembrane</keyword>
<evidence type="ECO:0000313" key="3">
    <source>
        <dbReference type="Proteomes" id="UP000284403"/>
    </source>
</evidence>
<dbReference type="PANTHER" id="PTHR33297">
    <property type="entry name" value="AMASTIN-LIKE SURFACE PROTEIN-LIKE PROTEIN-RELATED"/>
    <property type="match status" value="1"/>
</dbReference>
<feature type="transmembrane region" description="Helical" evidence="1">
    <location>
        <begin position="112"/>
        <end position="137"/>
    </location>
</feature>